<dbReference type="InterPro" id="IPR010273">
    <property type="entry name" value="DUF881"/>
</dbReference>
<protein>
    <submittedName>
        <fullName evidence="4">DUF881 domain-containing protein</fullName>
    </submittedName>
</protein>
<evidence type="ECO:0000313" key="6">
    <source>
        <dbReference type="Proteomes" id="UP000321089"/>
    </source>
</evidence>
<gene>
    <name evidence="3" type="ORF">CBU02nite_07940</name>
    <name evidence="5" type="ORF">FF104_10785</name>
    <name evidence="4" type="ORF">GND98_002470</name>
</gene>
<dbReference type="PANTHER" id="PTHR37313">
    <property type="entry name" value="UPF0749 PROTEIN RV1825"/>
    <property type="match status" value="1"/>
</dbReference>
<keyword evidence="2" id="KW-0472">Membrane</keyword>
<evidence type="ECO:0000313" key="8">
    <source>
        <dbReference type="Proteomes" id="UP000515243"/>
    </source>
</evidence>
<dbReference type="GeneID" id="92944654"/>
<evidence type="ECO:0000313" key="3">
    <source>
        <dbReference type="EMBL" id="GEQ20288.1"/>
    </source>
</evidence>
<reference evidence="5 8" key="1">
    <citation type="submission" date="2019-05" db="EMBL/GenBank/DDBJ databases">
        <authorList>
            <person name="Schori C."/>
            <person name="Ahrens C."/>
        </authorList>
    </citation>
    <scope>NUCLEOTIDE SEQUENCE [LARGE SCALE GENOMIC DNA]</scope>
    <source>
        <strain evidence="5 8">DSM 10702</strain>
    </source>
</reference>
<keyword evidence="2" id="KW-1133">Transmembrane helix</keyword>
<reference evidence="4 7" key="3">
    <citation type="submission" date="2020-01" db="EMBL/GenBank/DDBJ databases">
        <title>Genome sequence of a 1,3-propanediol producer, Clostridium butyricum S3.</title>
        <authorList>
            <person name="Zhou J."/>
        </authorList>
    </citation>
    <scope>NUCLEOTIDE SEQUENCE [LARGE SCALE GENOMIC DNA]</scope>
    <source>
        <strain evidence="4 7">S3</strain>
    </source>
</reference>
<feature type="transmembrane region" description="Helical" evidence="2">
    <location>
        <begin position="7"/>
        <end position="27"/>
    </location>
</feature>
<dbReference type="Pfam" id="PF05949">
    <property type="entry name" value="DUF881"/>
    <property type="match status" value="1"/>
</dbReference>
<dbReference type="EMBL" id="BKBC01000007">
    <property type="protein sequence ID" value="GEQ20288.1"/>
    <property type="molecule type" value="Genomic_DNA"/>
</dbReference>
<dbReference type="Gene3D" id="3.30.70.1880">
    <property type="entry name" value="Protein of unknown function DUF881"/>
    <property type="match status" value="1"/>
</dbReference>
<evidence type="ECO:0000313" key="7">
    <source>
        <dbReference type="Proteomes" id="UP000474042"/>
    </source>
</evidence>
<dbReference type="EMBL" id="WOFV02000004">
    <property type="protein sequence ID" value="NAS16771.1"/>
    <property type="molecule type" value="Genomic_DNA"/>
</dbReference>
<dbReference type="EMBL" id="CP040626">
    <property type="protein sequence ID" value="QMW91427.1"/>
    <property type="molecule type" value="Genomic_DNA"/>
</dbReference>
<evidence type="ECO:0000256" key="1">
    <source>
        <dbReference type="ARBA" id="ARBA00009108"/>
    </source>
</evidence>
<name>A0A0Q0ZVR9_CLOBU</name>
<dbReference type="RefSeq" id="WP_002580586.1">
    <property type="nucleotide sequence ID" value="NZ_AP019716.1"/>
</dbReference>
<accession>A0A0Q0ZVR9</accession>
<dbReference type="Proteomes" id="UP000515243">
    <property type="component" value="Chromosome 1"/>
</dbReference>
<comment type="similarity">
    <text evidence="1">Belongs to the UPF0749 family.</text>
</comment>
<dbReference type="Proteomes" id="UP000321089">
    <property type="component" value="Unassembled WGS sequence"/>
</dbReference>
<dbReference type="AlphaFoldDB" id="A0A0Q0ZVR9"/>
<evidence type="ECO:0000256" key="2">
    <source>
        <dbReference type="SAM" id="Phobius"/>
    </source>
</evidence>
<dbReference type="Proteomes" id="UP000474042">
    <property type="component" value="Unassembled WGS sequence"/>
</dbReference>
<keyword evidence="2" id="KW-0812">Transmembrane</keyword>
<evidence type="ECO:0000313" key="4">
    <source>
        <dbReference type="EMBL" id="NAS16771.1"/>
    </source>
</evidence>
<sequence length="244" mass="27675">MKKKPQYFFIFIAAVMLGFLIAINFNFDRKQSYTSLNTMEYQEAIEERSRLYKEIGALKEGNIDANRKINQYKHDDMKNDEILQDMKEQIVDYGMFTGLTAVEGPGIILTLNDGVTDVKEEGFEAVMSKLLHDSDMALVLNELRQAGAEAISVNNHRIVPWSGVVCAWAFIQFDDYSMESAPFKIYAIGDPEKLKAALLEDGSHVKQLMIKKLFVQIEESEKITMPASTAMGNVTYMERDESGK</sequence>
<proteinExistence type="inferred from homology"/>
<dbReference type="PANTHER" id="PTHR37313:SF2">
    <property type="entry name" value="UPF0749 PROTEIN YLXX"/>
    <property type="match status" value="1"/>
</dbReference>
<reference evidence="3 6" key="2">
    <citation type="submission" date="2019-07" db="EMBL/GenBank/DDBJ databases">
        <title>Whole genome shotgun sequence of Clostridium butyricum NBRC 3858.</title>
        <authorList>
            <person name="Hosoyama A."/>
            <person name="Uohara A."/>
            <person name="Ohji S."/>
            <person name="Ichikawa N."/>
        </authorList>
    </citation>
    <scope>NUCLEOTIDE SEQUENCE [LARGE SCALE GENOMIC DNA]</scope>
    <source>
        <strain evidence="3 6">NBRC 3858</strain>
    </source>
</reference>
<organism evidence="3 6">
    <name type="scientific">Clostridium butyricum</name>
    <dbReference type="NCBI Taxonomy" id="1492"/>
    <lineage>
        <taxon>Bacteria</taxon>
        <taxon>Bacillati</taxon>
        <taxon>Bacillota</taxon>
        <taxon>Clostridia</taxon>
        <taxon>Eubacteriales</taxon>
        <taxon>Clostridiaceae</taxon>
        <taxon>Clostridium</taxon>
    </lineage>
</organism>
<evidence type="ECO:0000313" key="5">
    <source>
        <dbReference type="EMBL" id="QMW91427.1"/>
    </source>
</evidence>